<evidence type="ECO:0000313" key="5">
    <source>
        <dbReference type="EMBL" id="MXP39036.1"/>
    </source>
</evidence>
<gene>
    <name evidence="4" type="ORF">FHS52_001843</name>
    <name evidence="5" type="ORF">GRI59_10500</name>
</gene>
<name>A0A6I4UKR9_9SPHN</name>
<feature type="domain" description="Peptidase M56" evidence="3">
    <location>
        <begin position="12"/>
        <end position="297"/>
    </location>
</feature>
<dbReference type="Proteomes" id="UP000430021">
    <property type="component" value="Unassembled WGS sequence"/>
</dbReference>
<evidence type="ECO:0000313" key="4">
    <source>
        <dbReference type="EMBL" id="MBB3775874.1"/>
    </source>
</evidence>
<dbReference type="RefSeq" id="WP_160761116.1">
    <property type="nucleotide sequence ID" value="NZ_BAAADZ010000010.1"/>
</dbReference>
<dbReference type="InterPro" id="IPR008756">
    <property type="entry name" value="Peptidase_M56"/>
</dbReference>
<dbReference type="OrthoDB" id="1628901at2"/>
<keyword evidence="7" id="KW-1185">Reference proteome</keyword>
<reference evidence="4 7" key="2">
    <citation type="submission" date="2020-08" db="EMBL/GenBank/DDBJ databases">
        <title>Genomic Encyclopedia of Type Strains, Phase IV (KMG-IV): sequencing the most valuable type-strain genomes for metagenomic binning, comparative biology and taxonomic classification.</title>
        <authorList>
            <person name="Goeker M."/>
        </authorList>
    </citation>
    <scope>NUCLEOTIDE SEQUENCE [LARGE SCALE GENOMIC DNA]</scope>
    <source>
        <strain evidence="4 7">DSM 8510</strain>
    </source>
</reference>
<feature type="transmembrane region" description="Helical" evidence="2">
    <location>
        <begin position="6"/>
        <end position="22"/>
    </location>
</feature>
<organism evidence="5 6">
    <name type="scientific">Erythrobacter ramosus</name>
    <dbReference type="NCBI Taxonomy" id="35811"/>
    <lineage>
        <taxon>Bacteria</taxon>
        <taxon>Pseudomonadati</taxon>
        <taxon>Pseudomonadota</taxon>
        <taxon>Alphaproteobacteria</taxon>
        <taxon>Sphingomonadales</taxon>
        <taxon>Erythrobacteraceae</taxon>
        <taxon>Erythrobacter/Porphyrobacter group</taxon>
        <taxon>Erythrobacter</taxon>
    </lineage>
</organism>
<keyword evidence="2" id="KW-0472">Membrane</keyword>
<protein>
    <submittedName>
        <fullName evidence="4">Beta-lactamase regulating signal transducer with metallopeptidase domain</fullName>
    </submittedName>
</protein>
<feature type="compositionally biased region" description="Pro residues" evidence="1">
    <location>
        <begin position="357"/>
        <end position="380"/>
    </location>
</feature>
<dbReference type="EMBL" id="WTYB01000002">
    <property type="protein sequence ID" value="MXP39036.1"/>
    <property type="molecule type" value="Genomic_DNA"/>
</dbReference>
<evidence type="ECO:0000313" key="6">
    <source>
        <dbReference type="Proteomes" id="UP000430021"/>
    </source>
</evidence>
<dbReference type="Pfam" id="PF05569">
    <property type="entry name" value="Peptidase_M56"/>
    <property type="match status" value="1"/>
</dbReference>
<keyword evidence="2" id="KW-1133">Transmembrane helix</keyword>
<feature type="transmembrane region" description="Helical" evidence="2">
    <location>
        <begin position="122"/>
        <end position="141"/>
    </location>
</feature>
<evidence type="ECO:0000313" key="7">
    <source>
        <dbReference type="Proteomes" id="UP000548685"/>
    </source>
</evidence>
<dbReference type="EMBL" id="JACICE010000002">
    <property type="protein sequence ID" value="MBB3775874.1"/>
    <property type="molecule type" value="Genomic_DNA"/>
</dbReference>
<comment type="caution">
    <text evidence="5">The sequence shown here is derived from an EMBL/GenBank/DDBJ whole genome shotgun (WGS) entry which is preliminary data.</text>
</comment>
<accession>A0A6I4UKR9</accession>
<dbReference type="AlphaFoldDB" id="A0A6I4UKR9"/>
<feature type="transmembrane region" description="Helical" evidence="2">
    <location>
        <begin position="328"/>
        <end position="347"/>
    </location>
</feature>
<evidence type="ECO:0000259" key="3">
    <source>
        <dbReference type="Pfam" id="PF05569"/>
    </source>
</evidence>
<reference evidence="5 6" key="1">
    <citation type="submission" date="2019-12" db="EMBL/GenBank/DDBJ databases">
        <title>Genomic-based taxomic classification of the family Erythrobacteraceae.</title>
        <authorList>
            <person name="Xu L."/>
        </authorList>
    </citation>
    <scope>NUCLEOTIDE SEQUENCE [LARGE SCALE GENOMIC DNA]</scope>
    <source>
        <strain evidence="5 6">JCM 10282</strain>
    </source>
</reference>
<dbReference type="PANTHER" id="PTHR34978:SF3">
    <property type="entry name" value="SLR0241 PROTEIN"/>
    <property type="match status" value="1"/>
</dbReference>
<evidence type="ECO:0000256" key="2">
    <source>
        <dbReference type="SAM" id="Phobius"/>
    </source>
</evidence>
<dbReference type="PANTHER" id="PTHR34978">
    <property type="entry name" value="POSSIBLE SENSOR-TRANSDUCER PROTEIN BLAR"/>
    <property type="match status" value="1"/>
</dbReference>
<feature type="region of interest" description="Disordered" evidence="1">
    <location>
        <begin position="354"/>
        <end position="380"/>
    </location>
</feature>
<evidence type="ECO:0000256" key="1">
    <source>
        <dbReference type="SAM" id="MobiDB-lite"/>
    </source>
</evidence>
<proteinExistence type="predicted"/>
<feature type="transmembrane region" description="Helical" evidence="2">
    <location>
        <begin position="34"/>
        <end position="57"/>
    </location>
</feature>
<dbReference type="CDD" id="cd07341">
    <property type="entry name" value="M56_BlaR1_MecR1_like"/>
    <property type="match status" value="1"/>
</dbReference>
<sequence length="561" mass="60458">MSGMLLHTLAWTGVLIALVLMLRRPVTRHFGPEAAYALWLIPAARLVLPPVTLPAWMAPKVAEPALTTPATLLADAPPPADPMIWEAAVQAPPGAVPPPLTVPMEAAPPPAGFDVFATLADLPIIEGLLLIWLAGAGVTLWRRFAAYFELRDILLAEGREVGRANGLLGKVRLIETPATTAPLAMGVFDPVIALPPGFMALHDRPARDLALAHELAHHRGGDLLVNVLIQPLFALHWFNPLGRYGWLALRRDQEAACDARVMARRSAQERAAYAALIARFAALPGATHNAALTAPMACPVLGEKSIIHRLRSLAMSDLSPRRRLAGRALLGAGLLALPLTASISYAATEAVLEAPEAPEPPAPPAPPEAPEPPMPPEAPEPPTVIMMGGDSASETEVTEHVWRDEDGKERRMKMVFRGGPDREEIARELEAAEGFDKASRDAMFAALEEGLAEADRVRAELPHIIADAMASADAAHAAAGQQRIIVKRECQPGSDEVSETTNKDGVQVISICHKRIFASARKGLEEARAEIASDKDIPEDTRKQLLRTLDRQIDRWTEKEG</sequence>
<dbReference type="InterPro" id="IPR052173">
    <property type="entry name" value="Beta-lactam_resp_regulator"/>
</dbReference>
<keyword evidence="2" id="KW-0812">Transmembrane</keyword>
<dbReference type="Proteomes" id="UP000548685">
    <property type="component" value="Unassembled WGS sequence"/>
</dbReference>